<protein>
    <submittedName>
        <fullName evidence="1">OLC1v1029983C2</fullName>
    </submittedName>
</protein>
<gene>
    <name evidence="1" type="ORF">OLC1_LOCUS5475</name>
</gene>
<accession>A0AAV1CFR7</accession>
<sequence>MRFLFFIHVFTFGSQEKLYLPRSSNALSPTRISIILWREMDRWLSHFADTGRGGIKFSKWKKLDSGELGIHQSMMPKLLSKFFKGQSCLFNDPFPHKTCDYDNALSDLMSSKLRTFIPAQVSFEEACGNLARTRMLEEEVTAWDLDMLMNLFGGLALDA</sequence>
<evidence type="ECO:0000313" key="2">
    <source>
        <dbReference type="Proteomes" id="UP001161247"/>
    </source>
</evidence>
<dbReference type="AlphaFoldDB" id="A0AAV1CFR7"/>
<dbReference type="PANTHER" id="PTHR43051:SF1">
    <property type="entry name" value="POLYNUCLEOTIDE ADENYLYLTRANSFERASE FAMILY PROTEIN"/>
    <property type="match status" value="1"/>
</dbReference>
<name>A0AAV1CFR7_OLDCO</name>
<keyword evidence="2" id="KW-1185">Reference proteome</keyword>
<organism evidence="1 2">
    <name type="scientific">Oldenlandia corymbosa var. corymbosa</name>
    <dbReference type="NCBI Taxonomy" id="529605"/>
    <lineage>
        <taxon>Eukaryota</taxon>
        <taxon>Viridiplantae</taxon>
        <taxon>Streptophyta</taxon>
        <taxon>Embryophyta</taxon>
        <taxon>Tracheophyta</taxon>
        <taxon>Spermatophyta</taxon>
        <taxon>Magnoliopsida</taxon>
        <taxon>eudicotyledons</taxon>
        <taxon>Gunneridae</taxon>
        <taxon>Pentapetalae</taxon>
        <taxon>asterids</taxon>
        <taxon>lamiids</taxon>
        <taxon>Gentianales</taxon>
        <taxon>Rubiaceae</taxon>
        <taxon>Rubioideae</taxon>
        <taxon>Spermacoceae</taxon>
        <taxon>Hedyotis-Oldenlandia complex</taxon>
        <taxon>Oldenlandia</taxon>
    </lineage>
</organism>
<dbReference type="PANTHER" id="PTHR43051">
    <property type="entry name" value="POLYNUCLEOTIDE ADENYLYLTRANSFERASE FAMILY PROTEIN"/>
    <property type="match status" value="1"/>
</dbReference>
<dbReference type="EMBL" id="OX459119">
    <property type="protein sequence ID" value="CAI9094267.1"/>
    <property type="molecule type" value="Genomic_DNA"/>
</dbReference>
<dbReference type="InterPro" id="IPR052191">
    <property type="entry name" value="tRNA_ntf/polyA_polymerase_I"/>
</dbReference>
<evidence type="ECO:0000313" key="1">
    <source>
        <dbReference type="EMBL" id="CAI9094267.1"/>
    </source>
</evidence>
<reference evidence="1" key="1">
    <citation type="submission" date="2023-03" db="EMBL/GenBank/DDBJ databases">
        <authorList>
            <person name="Julca I."/>
        </authorList>
    </citation>
    <scope>NUCLEOTIDE SEQUENCE</scope>
</reference>
<proteinExistence type="predicted"/>
<dbReference type="Proteomes" id="UP001161247">
    <property type="component" value="Chromosome 2"/>
</dbReference>